<keyword evidence="18 21" id="KW-0406">Ion transport</keyword>
<dbReference type="GO" id="GO:0009055">
    <property type="term" value="F:electron transfer activity"/>
    <property type="evidence" value="ECO:0007669"/>
    <property type="project" value="InterPro"/>
</dbReference>
<comment type="function">
    <text evidence="20">C-type cytochrome. Part of the cbb3-type cytochrome c oxidase complex. FixP subunit is required for transferring electrons from donor cytochrome c via its heme groups to FixO subunit. From there, electrons are shuttled to the catalytic binuclear center of FixN subunit where oxygen reduction takes place. The complex also functions as a proton pump.</text>
</comment>
<reference evidence="26 27" key="1">
    <citation type="submission" date="2018-08" db="EMBL/GenBank/DDBJ databases">
        <title>Complete genome sequencing of Blastochloris tepida GI.</title>
        <authorList>
            <person name="Tsukatani Y."/>
            <person name="Mori H."/>
        </authorList>
    </citation>
    <scope>NUCLEOTIDE SEQUENCE [LARGE SCALE GENOMIC DNA]</scope>
    <source>
        <strain evidence="26 27">GI</strain>
    </source>
</reference>
<protein>
    <recommendedName>
        <fullName evidence="21">Cbb3-type cytochrome c oxidase subunit</fullName>
    </recommendedName>
</protein>
<evidence type="ECO:0000313" key="26">
    <source>
        <dbReference type="EMBL" id="BBF94152.1"/>
    </source>
</evidence>
<evidence type="ECO:0000256" key="19">
    <source>
        <dbReference type="ARBA" id="ARBA00023136"/>
    </source>
</evidence>
<evidence type="ECO:0000313" key="27">
    <source>
        <dbReference type="Proteomes" id="UP000266934"/>
    </source>
</evidence>
<dbReference type="InterPro" id="IPR036909">
    <property type="entry name" value="Cyt_c-like_dom_sf"/>
</dbReference>
<keyword evidence="16 21" id="KW-0560">Oxidoreductase</keyword>
<dbReference type="InterPro" id="IPR008168">
    <property type="entry name" value="Cyt_C_IC"/>
</dbReference>
<dbReference type="PANTHER" id="PTHR33751:SF1">
    <property type="entry name" value="CBB3-TYPE CYTOCHROME C OXIDASE SUBUNIT FIXP"/>
    <property type="match status" value="1"/>
</dbReference>
<keyword evidence="15 24" id="KW-1133">Transmembrane helix</keyword>
<dbReference type="NCBIfam" id="TIGR00782">
    <property type="entry name" value="ccoP"/>
    <property type="match status" value="1"/>
</dbReference>
<evidence type="ECO:0000256" key="12">
    <source>
        <dbReference type="ARBA" id="ARBA00022737"/>
    </source>
</evidence>
<dbReference type="Pfam" id="PF14715">
    <property type="entry name" value="FixP_N"/>
    <property type="match status" value="1"/>
</dbReference>
<evidence type="ECO:0000256" key="17">
    <source>
        <dbReference type="ARBA" id="ARBA00023004"/>
    </source>
</evidence>
<evidence type="ECO:0000256" key="23">
    <source>
        <dbReference type="PIRSR" id="PIRSR000006-2"/>
    </source>
</evidence>
<keyword evidence="27" id="KW-1185">Reference proteome</keyword>
<dbReference type="InterPro" id="IPR009056">
    <property type="entry name" value="Cyt_c-like_dom"/>
</dbReference>
<keyword evidence="19 21" id="KW-0472">Membrane</keyword>
<gene>
    <name evidence="26" type="primary">fixP</name>
    <name evidence="26" type="ORF">BLTE_28370</name>
</gene>
<keyword evidence="7 21" id="KW-0997">Cell inner membrane</keyword>
<keyword evidence="13 21" id="KW-0375">Hydrogen ion transport</keyword>
<dbReference type="UniPathway" id="UPA00705"/>
<keyword evidence="14 21" id="KW-0249">Electron transport</keyword>
<dbReference type="RefSeq" id="WP_126401292.1">
    <property type="nucleotide sequence ID" value="NZ_AP018907.1"/>
</dbReference>
<keyword evidence="9 21" id="KW-0679">Respiratory chain</keyword>
<dbReference type="KEGG" id="blag:BLTE_28370"/>
<dbReference type="PROSITE" id="PS51007">
    <property type="entry name" value="CYTC"/>
    <property type="match status" value="2"/>
</dbReference>
<evidence type="ECO:0000256" key="11">
    <source>
        <dbReference type="ARBA" id="ARBA00022723"/>
    </source>
</evidence>
<evidence type="ECO:0000256" key="10">
    <source>
        <dbReference type="ARBA" id="ARBA00022692"/>
    </source>
</evidence>
<dbReference type="GO" id="GO:0006119">
    <property type="term" value="P:oxidative phosphorylation"/>
    <property type="evidence" value="ECO:0007669"/>
    <property type="project" value="UniProtKB-UniPathway"/>
</dbReference>
<dbReference type="OrthoDB" id="9811281at2"/>
<comment type="similarity">
    <text evidence="3 21">Belongs to the CcoP / FixP family.</text>
</comment>
<keyword evidence="11 21" id="KW-0479">Metal-binding</keyword>
<evidence type="ECO:0000256" key="4">
    <source>
        <dbReference type="ARBA" id="ARBA00011203"/>
    </source>
</evidence>
<comment type="pathway">
    <text evidence="2 21">Energy metabolism; oxidative phosphorylation.</text>
</comment>
<feature type="binding site" description="axial binding residue" evidence="22">
    <location>
        <position position="174"/>
    </location>
    <ligand>
        <name>heme c</name>
        <dbReference type="ChEBI" id="CHEBI:61717"/>
        <label>2</label>
    </ligand>
    <ligandPart>
        <name>Fe</name>
        <dbReference type="ChEBI" id="CHEBI:18248"/>
    </ligandPart>
</feature>
<dbReference type="Gene3D" id="1.10.760.10">
    <property type="entry name" value="Cytochrome c-like domain"/>
    <property type="match status" value="2"/>
</dbReference>
<dbReference type="PIRSF" id="PIRSF000006">
    <property type="entry name" value="Cbb3-Cox_fixP"/>
    <property type="match status" value="1"/>
</dbReference>
<keyword evidence="17 21" id="KW-0408">Iron</keyword>
<evidence type="ECO:0000256" key="7">
    <source>
        <dbReference type="ARBA" id="ARBA00022519"/>
    </source>
</evidence>
<organism evidence="26 27">
    <name type="scientific">Blastochloris tepida</name>
    <dbReference type="NCBI Taxonomy" id="2233851"/>
    <lineage>
        <taxon>Bacteria</taxon>
        <taxon>Pseudomonadati</taxon>
        <taxon>Pseudomonadota</taxon>
        <taxon>Alphaproteobacteria</taxon>
        <taxon>Hyphomicrobiales</taxon>
        <taxon>Blastochloridaceae</taxon>
        <taxon>Blastochloris</taxon>
    </lineage>
</organism>
<dbReference type="GO" id="GO:0020037">
    <property type="term" value="F:heme binding"/>
    <property type="evidence" value="ECO:0007669"/>
    <property type="project" value="InterPro"/>
</dbReference>
<evidence type="ECO:0000256" key="8">
    <source>
        <dbReference type="ARBA" id="ARBA00022617"/>
    </source>
</evidence>
<evidence type="ECO:0000256" key="15">
    <source>
        <dbReference type="ARBA" id="ARBA00022989"/>
    </source>
</evidence>
<dbReference type="EMBL" id="AP018907">
    <property type="protein sequence ID" value="BBF94152.1"/>
    <property type="molecule type" value="Genomic_DNA"/>
</dbReference>
<feature type="binding site" description="covalent" evidence="23">
    <location>
        <position position="218"/>
    </location>
    <ligand>
        <name>heme c</name>
        <dbReference type="ChEBI" id="CHEBI:61717"/>
        <label>2</label>
    </ligand>
</feature>
<dbReference type="GO" id="GO:0005506">
    <property type="term" value="F:iron ion binding"/>
    <property type="evidence" value="ECO:0007669"/>
    <property type="project" value="InterPro"/>
</dbReference>
<feature type="binding site" description="covalent" evidence="23">
    <location>
        <position position="126"/>
    </location>
    <ligand>
        <name>heme c</name>
        <dbReference type="ChEBI" id="CHEBI:61717"/>
        <label>1</label>
    </ligand>
</feature>
<dbReference type="InterPro" id="IPR032858">
    <property type="entry name" value="CcoP_N"/>
</dbReference>
<feature type="binding site" description="covalent" evidence="23">
    <location>
        <position position="221"/>
    </location>
    <ligand>
        <name>heme c</name>
        <dbReference type="ChEBI" id="CHEBI:61717"/>
        <label>2</label>
    </ligand>
</feature>
<accession>A0A348G3L9</accession>
<dbReference type="PANTHER" id="PTHR33751">
    <property type="entry name" value="CBB3-TYPE CYTOCHROME C OXIDASE SUBUNIT FIXP"/>
    <property type="match status" value="1"/>
</dbReference>
<feature type="binding site" description="covalent" evidence="23">
    <location>
        <position position="123"/>
    </location>
    <ligand>
        <name>heme c</name>
        <dbReference type="ChEBI" id="CHEBI:61717"/>
        <label>1</label>
    </ligand>
</feature>
<keyword evidence="10 24" id="KW-0812">Transmembrane</keyword>
<evidence type="ECO:0000256" key="22">
    <source>
        <dbReference type="PIRSR" id="PIRSR000006-1"/>
    </source>
</evidence>
<feature type="binding site" description="axial binding residue" evidence="22">
    <location>
        <position position="127"/>
    </location>
    <ligand>
        <name>heme c</name>
        <dbReference type="ChEBI" id="CHEBI:61717"/>
        <label>1</label>
    </ligand>
    <ligandPart>
        <name>Fe</name>
        <dbReference type="ChEBI" id="CHEBI:18248"/>
    </ligandPart>
</feature>
<feature type="transmembrane region" description="Helical" evidence="24">
    <location>
        <begin position="34"/>
        <end position="52"/>
    </location>
</feature>
<dbReference type="GO" id="GO:0016491">
    <property type="term" value="F:oxidoreductase activity"/>
    <property type="evidence" value="ECO:0007669"/>
    <property type="project" value="UniProtKB-KW"/>
</dbReference>
<feature type="domain" description="Cytochrome c" evidence="25">
    <location>
        <begin position="205"/>
        <end position="286"/>
    </location>
</feature>
<evidence type="ECO:0000256" key="18">
    <source>
        <dbReference type="ARBA" id="ARBA00023065"/>
    </source>
</evidence>
<feature type="binding site" description="axial binding residue" evidence="22">
    <location>
        <position position="222"/>
    </location>
    <ligand>
        <name>heme c</name>
        <dbReference type="ChEBI" id="CHEBI:61717"/>
        <label>2</label>
    </ligand>
    <ligandPart>
        <name>Fe</name>
        <dbReference type="ChEBI" id="CHEBI:18248"/>
    </ligandPart>
</feature>
<evidence type="ECO:0000256" key="20">
    <source>
        <dbReference type="ARBA" id="ARBA00025525"/>
    </source>
</evidence>
<dbReference type="GO" id="GO:1902600">
    <property type="term" value="P:proton transmembrane transport"/>
    <property type="evidence" value="ECO:0007669"/>
    <property type="project" value="UniProtKB-KW"/>
</dbReference>
<keyword evidence="8 21" id="KW-0349">Heme</keyword>
<dbReference type="AlphaFoldDB" id="A0A348G3L9"/>
<evidence type="ECO:0000256" key="24">
    <source>
        <dbReference type="SAM" id="Phobius"/>
    </source>
</evidence>
<feature type="domain" description="Cytochrome c" evidence="25">
    <location>
        <begin position="110"/>
        <end position="199"/>
    </location>
</feature>
<keyword evidence="6 21" id="KW-1003">Cell membrane</keyword>
<evidence type="ECO:0000256" key="3">
    <source>
        <dbReference type="ARBA" id="ARBA00006113"/>
    </source>
</evidence>
<evidence type="ECO:0000256" key="5">
    <source>
        <dbReference type="ARBA" id="ARBA00022448"/>
    </source>
</evidence>
<evidence type="ECO:0000256" key="14">
    <source>
        <dbReference type="ARBA" id="ARBA00022982"/>
    </source>
</evidence>
<keyword evidence="12" id="KW-0677">Repeat</keyword>
<dbReference type="InterPro" id="IPR050597">
    <property type="entry name" value="Cytochrome_c_Oxidase_Subunit"/>
</dbReference>
<dbReference type="InterPro" id="IPR038414">
    <property type="entry name" value="CcoP_N_sf"/>
</dbReference>
<evidence type="ECO:0000259" key="25">
    <source>
        <dbReference type="PROSITE" id="PS51007"/>
    </source>
</evidence>
<evidence type="ECO:0000256" key="21">
    <source>
        <dbReference type="PIRNR" id="PIRNR000006"/>
    </source>
</evidence>
<evidence type="ECO:0000256" key="9">
    <source>
        <dbReference type="ARBA" id="ARBA00022660"/>
    </source>
</evidence>
<evidence type="ECO:0000256" key="6">
    <source>
        <dbReference type="ARBA" id="ARBA00022475"/>
    </source>
</evidence>
<evidence type="ECO:0000256" key="13">
    <source>
        <dbReference type="ARBA" id="ARBA00022781"/>
    </source>
</evidence>
<dbReference type="InterPro" id="IPR004678">
    <property type="entry name" value="Cyt_c_oxidase_cbb3_su3"/>
</dbReference>
<dbReference type="Gene3D" id="6.10.280.130">
    <property type="match status" value="1"/>
</dbReference>
<dbReference type="Pfam" id="PF13442">
    <property type="entry name" value="Cytochrome_CBB3"/>
    <property type="match status" value="2"/>
</dbReference>
<evidence type="ECO:0000256" key="16">
    <source>
        <dbReference type="ARBA" id="ARBA00023002"/>
    </source>
</evidence>
<feature type="binding site" description="axial binding residue" evidence="22">
    <location>
        <position position="263"/>
    </location>
    <ligand>
        <name>heme c</name>
        <dbReference type="ChEBI" id="CHEBI:61717"/>
        <label>1</label>
    </ligand>
    <ligandPart>
        <name>Fe</name>
        <dbReference type="ChEBI" id="CHEBI:18248"/>
    </ligandPart>
</feature>
<dbReference type="Proteomes" id="UP000266934">
    <property type="component" value="Chromosome"/>
</dbReference>
<name>A0A348G3L9_9HYPH</name>
<evidence type="ECO:0000256" key="2">
    <source>
        <dbReference type="ARBA" id="ARBA00004673"/>
    </source>
</evidence>
<proteinExistence type="inferred from homology"/>
<dbReference type="SUPFAM" id="SSF46626">
    <property type="entry name" value="Cytochrome c"/>
    <property type="match status" value="2"/>
</dbReference>
<comment type="subunit">
    <text evidence="4">Component of the cbb3-type cytochrome c oxidase at least composed of FixN, FixO, FixQ and FixP.</text>
</comment>
<dbReference type="GO" id="GO:0005886">
    <property type="term" value="C:plasma membrane"/>
    <property type="evidence" value="ECO:0007669"/>
    <property type="project" value="UniProtKB-SubCell"/>
</dbReference>
<dbReference type="PRINTS" id="PR00605">
    <property type="entry name" value="CYTCHROMECIC"/>
</dbReference>
<comment type="cofactor">
    <cofactor evidence="21 23">
        <name>heme c</name>
        <dbReference type="ChEBI" id="CHEBI:61717"/>
    </cofactor>
    <text evidence="21 23">Binds 2 heme C groups per subunit.</text>
</comment>
<keyword evidence="5 21" id="KW-0813">Transport</keyword>
<evidence type="ECO:0000256" key="1">
    <source>
        <dbReference type="ARBA" id="ARBA00004533"/>
    </source>
</evidence>
<comment type="subcellular location">
    <subcellularLocation>
        <location evidence="1 21">Cell inner membrane</location>
    </subcellularLocation>
</comment>
<sequence length="289" mass="31075">MATENKDIDAVTGMATTGHEWDGIQELNTPLPRWWLWIFYACIVWAIGYWIVYPAWPLISSHTKGVLGYSSRAALAQDMAALAARRGEAGRALAEASLEDIRKSPDLLAFAMAQGKAAFGDNCAPCHGLGATGSKGYPNLNDDDWLWGGTLDAIHFTITHGVRSDDPDTRVNTMPAFGKDTILTKDEIGTIADFVLSISGQTPGADLDKGKQLFADNCAVCHGDEGKGNPELGAPNLTDRIWLYGGDRDSIIATITNARAGVMPTWKSRLDEPTIKALTVYVHALGGGK</sequence>